<protein>
    <submittedName>
        <fullName evidence="3">F exclusion suppressor</fullName>
    </submittedName>
</protein>
<dbReference type="PANTHER" id="PTHR35335">
    <property type="entry name" value="UPF0716 PROTEIN FXSA"/>
    <property type="match status" value="1"/>
</dbReference>
<dbReference type="Proteomes" id="UP000033452">
    <property type="component" value="Unassembled WGS sequence"/>
</dbReference>
<dbReference type="InterPro" id="IPR007313">
    <property type="entry name" value="FxsA"/>
</dbReference>
<evidence type="ECO:0000313" key="4">
    <source>
        <dbReference type="Proteomes" id="UP000033452"/>
    </source>
</evidence>
<gene>
    <name evidence="3" type="ORF">TW77_16530</name>
</gene>
<dbReference type="AlphaFoldDB" id="A0A0F4QIE1"/>
<dbReference type="OrthoDB" id="9792788at2"/>
<reference evidence="3 4" key="1">
    <citation type="journal article" date="2015" name="BMC Genomics">
        <title>Genome mining reveals unlocked bioactive potential of marine Gram-negative bacteria.</title>
        <authorList>
            <person name="Machado H."/>
            <person name="Sonnenschein E.C."/>
            <person name="Melchiorsen J."/>
            <person name="Gram L."/>
        </authorList>
    </citation>
    <scope>NUCLEOTIDE SEQUENCE [LARGE SCALE GENOMIC DNA]</scope>
    <source>
        <strain evidence="3 4">S2471</strain>
    </source>
</reference>
<feature type="region of interest" description="Disordered" evidence="1">
    <location>
        <begin position="125"/>
        <end position="168"/>
    </location>
</feature>
<keyword evidence="2" id="KW-0472">Membrane</keyword>
<accession>A0A0F4QIE1</accession>
<feature type="transmembrane region" description="Helical" evidence="2">
    <location>
        <begin position="72"/>
        <end position="100"/>
    </location>
</feature>
<evidence type="ECO:0000256" key="1">
    <source>
        <dbReference type="SAM" id="MobiDB-lite"/>
    </source>
</evidence>
<feature type="compositionally biased region" description="Low complexity" evidence="1">
    <location>
        <begin position="125"/>
        <end position="143"/>
    </location>
</feature>
<dbReference type="RefSeq" id="WP_046006087.1">
    <property type="nucleotide sequence ID" value="NZ_JXYA01000041.1"/>
</dbReference>
<dbReference type="NCBIfam" id="NF008528">
    <property type="entry name" value="PRK11463.1-2"/>
    <property type="match status" value="1"/>
</dbReference>
<name>A0A0F4QIE1_9GAMM</name>
<keyword evidence="2" id="KW-0812">Transmembrane</keyword>
<proteinExistence type="predicted"/>
<sequence>MFKVLFLLFIVIPIAEIALLLQVSEVIGGFATLALVILTAVLGARLVKQQGLGAYANVQQQMARGQLPASDLFAGICVIIAGVLLMTPGIMTDVLGFMLLTPAIRQKLAKALLQRATVQVQSGGMFSQQSTQQQEQQFDPFAGRTSGHGQSQRDEGNTTLEGEFKRKD</sequence>
<feature type="compositionally biased region" description="Basic and acidic residues" evidence="1">
    <location>
        <begin position="151"/>
        <end position="168"/>
    </location>
</feature>
<dbReference type="Pfam" id="PF04186">
    <property type="entry name" value="FxsA"/>
    <property type="match status" value="1"/>
</dbReference>
<keyword evidence="4" id="KW-1185">Reference proteome</keyword>
<dbReference type="EMBL" id="JXYA01000041">
    <property type="protein sequence ID" value="KJZ07089.1"/>
    <property type="molecule type" value="Genomic_DNA"/>
</dbReference>
<organism evidence="3 4">
    <name type="scientific">Pseudoalteromonas rubra</name>
    <dbReference type="NCBI Taxonomy" id="43658"/>
    <lineage>
        <taxon>Bacteria</taxon>
        <taxon>Pseudomonadati</taxon>
        <taxon>Pseudomonadota</taxon>
        <taxon>Gammaproteobacteria</taxon>
        <taxon>Alteromonadales</taxon>
        <taxon>Pseudoalteromonadaceae</taxon>
        <taxon>Pseudoalteromonas</taxon>
    </lineage>
</organism>
<evidence type="ECO:0000313" key="3">
    <source>
        <dbReference type="EMBL" id="KJZ07089.1"/>
    </source>
</evidence>
<dbReference type="PATRIC" id="fig|43658.5.peg.3494"/>
<evidence type="ECO:0000256" key="2">
    <source>
        <dbReference type="SAM" id="Phobius"/>
    </source>
</evidence>
<keyword evidence="2" id="KW-1133">Transmembrane helix</keyword>
<feature type="transmembrane region" description="Helical" evidence="2">
    <location>
        <begin position="27"/>
        <end position="47"/>
    </location>
</feature>
<dbReference type="PANTHER" id="PTHR35335:SF1">
    <property type="entry name" value="UPF0716 PROTEIN FXSA"/>
    <property type="match status" value="1"/>
</dbReference>
<dbReference type="GO" id="GO:0016020">
    <property type="term" value="C:membrane"/>
    <property type="evidence" value="ECO:0007669"/>
    <property type="project" value="InterPro"/>
</dbReference>
<comment type="caution">
    <text evidence="3">The sequence shown here is derived from an EMBL/GenBank/DDBJ whole genome shotgun (WGS) entry which is preliminary data.</text>
</comment>